<comment type="caution">
    <text evidence="6">The sequence shown here is derived from an EMBL/GenBank/DDBJ whole genome shotgun (WGS) entry which is preliminary data.</text>
</comment>
<dbReference type="InterPro" id="IPR005119">
    <property type="entry name" value="LysR_subst-bd"/>
</dbReference>
<dbReference type="SUPFAM" id="SSF46785">
    <property type="entry name" value="Winged helix' DNA-binding domain"/>
    <property type="match status" value="1"/>
</dbReference>
<dbReference type="SUPFAM" id="SSF53850">
    <property type="entry name" value="Periplasmic binding protein-like II"/>
    <property type="match status" value="1"/>
</dbReference>
<organism evidence="6 7">
    <name type="scientific">Pusillimonas minor</name>
    <dbReference type="NCBI Taxonomy" id="2697024"/>
    <lineage>
        <taxon>Bacteria</taxon>
        <taxon>Pseudomonadati</taxon>
        <taxon>Pseudomonadota</taxon>
        <taxon>Betaproteobacteria</taxon>
        <taxon>Burkholderiales</taxon>
        <taxon>Alcaligenaceae</taxon>
        <taxon>Pusillimonas</taxon>
    </lineage>
</organism>
<dbReference type="PANTHER" id="PTHR30537">
    <property type="entry name" value="HTH-TYPE TRANSCRIPTIONAL REGULATOR"/>
    <property type="match status" value="1"/>
</dbReference>
<dbReference type="Pfam" id="PF00126">
    <property type="entry name" value="HTH_1"/>
    <property type="match status" value="1"/>
</dbReference>
<name>A0A842HM27_9BURK</name>
<comment type="similarity">
    <text evidence="1">Belongs to the LysR transcriptional regulatory family.</text>
</comment>
<dbReference type="GO" id="GO:0003700">
    <property type="term" value="F:DNA-binding transcription factor activity"/>
    <property type="evidence" value="ECO:0007669"/>
    <property type="project" value="InterPro"/>
</dbReference>
<evidence type="ECO:0000256" key="3">
    <source>
        <dbReference type="ARBA" id="ARBA00023125"/>
    </source>
</evidence>
<evidence type="ECO:0000256" key="2">
    <source>
        <dbReference type="ARBA" id="ARBA00023015"/>
    </source>
</evidence>
<keyword evidence="2" id="KW-0805">Transcription regulation</keyword>
<proteinExistence type="inferred from homology"/>
<accession>A0A842HM27</accession>
<dbReference type="EMBL" id="JACJUU010000001">
    <property type="protein sequence ID" value="MBC2768390.1"/>
    <property type="molecule type" value="Genomic_DNA"/>
</dbReference>
<dbReference type="Proteomes" id="UP000545386">
    <property type="component" value="Unassembled WGS sequence"/>
</dbReference>
<evidence type="ECO:0000256" key="1">
    <source>
        <dbReference type="ARBA" id="ARBA00009437"/>
    </source>
</evidence>
<dbReference type="PANTHER" id="PTHR30537:SF5">
    <property type="entry name" value="HTH-TYPE TRANSCRIPTIONAL ACTIVATOR TTDR-RELATED"/>
    <property type="match status" value="1"/>
</dbReference>
<dbReference type="Gene3D" id="1.10.10.10">
    <property type="entry name" value="Winged helix-like DNA-binding domain superfamily/Winged helix DNA-binding domain"/>
    <property type="match status" value="1"/>
</dbReference>
<evidence type="ECO:0000313" key="7">
    <source>
        <dbReference type="Proteomes" id="UP000545386"/>
    </source>
</evidence>
<dbReference type="CDD" id="cd08422">
    <property type="entry name" value="PBP2_CrgA_like"/>
    <property type="match status" value="1"/>
</dbReference>
<dbReference type="Gene3D" id="3.40.190.290">
    <property type="match status" value="1"/>
</dbReference>
<dbReference type="RefSeq" id="WP_185778240.1">
    <property type="nucleotide sequence ID" value="NZ_JACJUU010000001.1"/>
</dbReference>
<dbReference type="Pfam" id="PF03466">
    <property type="entry name" value="LysR_substrate"/>
    <property type="match status" value="1"/>
</dbReference>
<keyword evidence="4" id="KW-0804">Transcription</keyword>
<protein>
    <submittedName>
        <fullName evidence="6">LysR family transcriptional regulator</fullName>
    </submittedName>
</protein>
<evidence type="ECO:0000259" key="5">
    <source>
        <dbReference type="PROSITE" id="PS50931"/>
    </source>
</evidence>
<evidence type="ECO:0000256" key="4">
    <source>
        <dbReference type="ARBA" id="ARBA00023163"/>
    </source>
</evidence>
<keyword evidence="3" id="KW-0238">DNA-binding</keyword>
<dbReference type="FunFam" id="1.10.10.10:FF:000001">
    <property type="entry name" value="LysR family transcriptional regulator"/>
    <property type="match status" value="1"/>
</dbReference>
<dbReference type="GO" id="GO:0003677">
    <property type="term" value="F:DNA binding"/>
    <property type="evidence" value="ECO:0007669"/>
    <property type="project" value="UniProtKB-KW"/>
</dbReference>
<dbReference type="InterPro" id="IPR036388">
    <property type="entry name" value="WH-like_DNA-bd_sf"/>
</dbReference>
<dbReference type="AlphaFoldDB" id="A0A842HM27"/>
<dbReference type="FunFam" id="3.40.190.290:FF:000001">
    <property type="entry name" value="Transcriptional regulator, LysR family"/>
    <property type="match status" value="1"/>
</dbReference>
<gene>
    <name evidence="6" type="ORF">GTU67_00490</name>
</gene>
<dbReference type="InterPro" id="IPR058163">
    <property type="entry name" value="LysR-type_TF_proteobact-type"/>
</dbReference>
<dbReference type="InterPro" id="IPR000847">
    <property type="entry name" value="LysR_HTH_N"/>
</dbReference>
<reference evidence="6 7" key="1">
    <citation type="submission" date="2020-08" db="EMBL/GenBank/DDBJ databases">
        <title>Paraeoetvoesia sp. YC-7-48 draft genome sequence.</title>
        <authorList>
            <person name="Yao L."/>
        </authorList>
    </citation>
    <scope>NUCLEOTIDE SEQUENCE [LARGE SCALE GENOMIC DNA]</scope>
    <source>
        <strain evidence="7">YC-7-48</strain>
    </source>
</reference>
<dbReference type="InterPro" id="IPR036390">
    <property type="entry name" value="WH_DNA-bd_sf"/>
</dbReference>
<dbReference type="PROSITE" id="PS50931">
    <property type="entry name" value="HTH_LYSR"/>
    <property type="match status" value="1"/>
</dbReference>
<feature type="domain" description="HTH lysR-type" evidence="5">
    <location>
        <begin position="1"/>
        <end position="59"/>
    </location>
</feature>
<keyword evidence="7" id="KW-1185">Reference proteome</keyword>
<evidence type="ECO:0000313" key="6">
    <source>
        <dbReference type="EMBL" id="MBC2768390.1"/>
    </source>
</evidence>
<sequence length="302" mass="33640">MDKFKQLESFVAVAALGSLSAAARAQDIAPTMMSRRLDALEARLGVKLFVRSTRRLSLTAEGGLFLEEAQRILRDLAEAEAQVAQGGTRPSGPLRISAPAGFGRRHIAPLLPEFLERYPDISITLDLSDRLVDLIDERYDCAIRIGDLDNSQYVGIRLADNRRVIVASPDYLNRFGRPNTPDDLVNHNCLSFGTQGNQSRGWLLKQEGHVKAYRVKGTVSSSDGSVLHAWALAGCGLAWRSLWEVRQDIEEGRLVTVLDEFAAPPNGIFALMPERRHIPPRLQVFTDLLKTTYTQTSYWDSH</sequence>